<dbReference type="AlphaFoldDB" id="A0A069D1E4"/>
<evidence type="ECO:0000256" key="2">
    <source>
        <dbReference type="SAM" id="Phobius"/>
    </source>
</evidence>
<feature type="transmembrane region" description="Helical" evidence="2">
    <location>
        <begin position="429"/>
        <end position="448"/>
    </location>
</feature>
<accession>A0A069D1E4</accession>
<feature type="transmembrane region" description="Helical" evidence="2">
    <location>
        <begin position="63"/>
        <end position="86"/>
    </location>
</feature>
<dbReference type="RefSeq" id="WP_051260465.1">
    <property type="nucleotide sequence ID" value="NZ_ATZI01000005.1"/>
</dbReference>
<dbReference type="NCBIfam" id="TIGR00792">
    <property type="entry name" value="gph"/>
    <property type="match status" value="1"/>
</dbReference>
<dbReference type="GO" id="GO:0006814">
    <property type="term" value="P:sodium ion transport"/>
    <property type="evidence" value="ECO:0007669"/>
    <property type="project" value="InterPro"/>
</dbReference>
<feature type="transmembrane region" description="Helical" evidence="2">
    <location>
        <begin position="388"/>
        <end position="409"/>
    </location>
</feature>
<keyword evidence="4" id="KW-1185">Reference proteome</keyword>
<dbReference type="CDD" id="cd17332">
    <property type="entry name" value="MFS_MelB_like"/>
    <property type="match status" value="1"/>
</dbReference>
<protein>
    <submittedName>
        <fullName evidence="3">Xyloside transporter XynT</fullName>
    </submittedName>
</protein>
<gene>
    <name evidence="3" type="ORF">JCM15093_1309</name>
</gene>
<feature type="transmembrane region" description="Helical" evidence="2">
    <location>
        <begin position="40"/>
        <end position="57"/>
    </location>
</feature>
<dbReference type="PANTHER" id="PTHR11328:SF24">
    <property type="entry name" value="MAJOR FACILITATOR SUPERFAMILY (MFS) PROFILE DOMAIN-CONTAINING PROTEIN"/>
    <property type="match status" value="1"/>
</dbReference>
<dbReference type="GO" id="GO:0005886">
    <property type="term" value="C:plasma membrane"/>
    <property type="evidence" value="ECO:0007669"/>
    <property type="project" value="TreeGrafter"/>
</dbReference>
<dbReference type="InterPro" id="IPR039672">
    <property type="entry name" value="MFS_2"/>
</dbReference>
<feature type="transmembrane region" description="Helical" evidence="2">
    <location>
        <begin position="319"/>
        <end position="337"/>
    </location>
</feature>
<dbReference type="EMBL" id="BAJS01000005">
    <property type="protein sequence ID" value="GAK36165.1"/>
    <property type="molecule type" value="Genomic_DNA"/>
</dbReference>
<comment type="caution">
    <text evidence="3">The sequence shown here is derived from an EMBL/GenBank/DDBJ whole genome shotgun (WGS) entry which is preliminary data.</text>
</comment>
<feature type="transmembrane region" description="Helical" evidence="2">
    <location>
        <begin position="343"/>
        <end position="367"/>
    </location>
</feature>
<dbReference type="InterPro" id="IPR036259">
    <property type="entry name" value="MFS_trans_sf"/>
</dbReference>
<feature type="transmembrane region" description="Helical" evidence="2">
    <location>
        <begin position="256"/>
        <end position="278"/>
    </location>
</feature>
<evidence type="ECO:0000256" key="1">
    <source>
        <dbReference type="ARBA" id="ARBA00009617"/>
    </source>
</evidence>
<name>A0A069D1E4_9BACE</name>
<keyword evidence="2" id="KW-0812">Transmembrane</keyword>
<evidence type="ECO:0000313" key="3">
    <source>
        <dbReference type="EMBL" id="GAK36165.1"/>
    </source>
</evidence>
<evidence type="ECO:0000313" key="4">
    <source>
        <dbReference type="Proteomes" id="UP000027601"/>
    </source>
</evidence>
<feature type="transmembrane region" description="Helical" evidence="2">
    <location>
        <begin position="126"/>
        <end position="150"/>
    </location>
</feature>
<dbReference type="GO" id="GO:0008643">
    <property type="term" value="P:carbohydrate transport"/>
    <property type="evidence" value="ECO:0007669"/>
    <property type="project" value="InterPro"/>
</dbReference>
<dbReference type="InterPro" id="IPR001927">
    <property type="entry name" value="Na/Gal_symport"/>
</dbReference>
<comment type="similarity">
    <text evidence="1">Belongs to the sodium:galactoside symporter (TC 2.A.2) family.</text>
</comment>
<feature type="transmembrane region" description="Helical" evidence="2">
    <location>
        <begin position="202"/>
        <end position="223"/>
    </location>
</feature>
<sequence length="472" mass="52485">MKNKNSMTVATQKEQESKGFFKLSWFERIAFGSGDMAQNFIYQTVTTYLLFFYTNVYGLNPAIASAMFLGVRIIDAIWDPIVGVFVDKTSTRFGKYRGWLLIMALPLTVLMILCFVVPPLGETGKVIYACLTYVLLSILYTTVNVPFGALNAALTRDQQEITILTTVRMWLVNVAQVAITYGVPTLVIFFSGTMDSAEARNGWFTTILLYGIIGFVALLFSFWGTKERVVISVEEQTNVKLSDLFTEIVRNKPLRIISLMFITAFAIMAIGNSAGTYFVKYNLGDEGLVGIYNVISALPALVILPFIPWLRKTLGKKQLLYVSLIISFIGFVLLFVVPTQWTAMIFVAQTIRSIGFCVVGAFIWSLIPEAITYGEWQSGKRISGIANALIGFFFKFGLAVGGFVPGIVLTMTGFNADNAVQTDSALLGIRLLLAVFPAILVAVLYYIVSCYNLTDEQLIKYGKEIEMKNEKK</sequence>
<dbReference type="SUPFAM" id="SSF103473">
    <property type="entry name" value="MFS general substrate transporter"/>
    <property type="match status" value="1"/>
</dbReference>
<keyword evidence="2" id="KW-1133">Transmembrane helix</keyword>
<dbReference type="Gene3D" id="1.20.1250.20">
    <property type="entry name" value="MFS general substrate transporter like domains"/>
    <property type="match status" value="2"/>
</dbReference>
<reference evidence="3 4" key="1">
    <citation type="journal article" date="2015" name="Microbes Environ.">
        <title>Distribution and evolution of nitrogen fixation genes in the phylum bacteroidetes.</title>
        <authorList>
            <person name="Inoue J."/>
            <person name="Oshima K."/>
            <person name="Suda W."/>
            <person name="Sakamoto M."/>
            <person name="Iino T."/>
            <person name="Noda S."/>
            <person name="Hongoh Y."/>
            <person name="Hattori M."/>
            <person name="Ohkuma M."/>
        </authorList>
    </citation>
    <scope>NUCLEOTIDE SEQUENCE [LARGE SCALE GENOMIC DNA]</scope>
    <source>
        <strain evidence="3 4">JCM 15093</strain>
    </source>
</reference>
<dbReference type="Pfam" id="PF13347">
    <property type="entry name" value="MFS_2"/>
    <property type="match status" value="1"/>
</dbReference>
<feature type="transmembrane region" description="Helical" evidence="2">
    <location>
        <begin position="170"/>
        <end position="190"/>
    </location>
</feature>
<dbReference type="Proteomes" id="UP000027601">
    <property type="component" value="Unassembled WGS sequence"/>
</dbReference>
<organism evidence="3 4">
    <name type="scientific">Bacteroides graminisolvens DSM 19988 = JCM 15093</name>
    <dbReference type="NCBI Taxonomy" id="1121097"/>
    <lineage>
        <taxon>Bacteria</taxon>
        <taxon>Pseudomonadati</taxon>
        <taxon>Bacteroidota</taxon>
        <taxon>Bacteroidia</taxon>
        <taxon>Bacteroidales</taxon>
        <taxon>Bacteroidaceae</taxon>
        <taxon>Bacteroides</taxon>
    </lineage>
</organism>
<dbReference type="PANTHER" id="PTHR11328">
    <property type="entry name" value="MAJOR FACILITATOR SUPERFAMILY DOMAIN-CONTAINING PROTEIN"/>
    <property type="match status" value="1"/>
</dbReference>
<feature type="transmembrane region" description="Helical" evidence="2">
    <location>
        <begin position="290"/>
        <end position="307"/>
    </location>
</feature>
<dbReference type="STRING" id="1121097.GCA_000428125_01721"/>
<proteinExistence type="inferred from homology"/>
<keyword evidence="2" id="KW-0472">Membrane</keyword>
<dbReference type="GO" id="GO:0015293">
    <property type="term" value="F:symporter activity"/>
    <property type="evidence" value="ECO:0007669"/>
    <property type="project" value="InterPro"/>
</dbReference>
<feature type="transmembrane region" description="Helical" evidence="2">
    <location>
        <begin position="98"/>
        <end position="120"/>
    </location>
</feature>
<dbReference type="eggNOG" id="COG2211">
    <property type="taxonomic scope" value="Bacteria"/>
</dbReference>